<dbReference type="InterPro" id="IPR029063">
    <property type="entry name" value="SAM-dependent_MTases_sf"/>
</dbReference>
<keyword evidence="3 6" id="KW-0808">Transferase</keyword>
<accession>A0ABD1I184</accession>
<name>A0ABD1I184_SALDI</name>
<evidence type="ECO:0000313" key="7">
    <source>
        <dbReference type="Proteomes" id="UP001567538"/>
    </source>
</evidence>
<keyword evidence="4" id="KW-0479">Metal-binding</keyword>
<dbReference type="EMBL" id="JBEAFC010000003">
    <property type="protein sequence ID" value="KAL1562137.1"/>
    <property type="molecule type" value="Genomic_DNA"/>
</dbReference>
<comment type="similarity">
    <text evidence="1">Belongs to the methyltransferase superfamily. Type-7 methyltransferase family.</text>
</comment>
<reference evidence="6 7" key="1">
    <citation type="submission" date="2024-06" db="EMBL/GenBank/DDBJ databases">
        <title>A chromosome level genome sequence of Diviner's sage (Salvia divinorum).</title>
        <authorList>
            <person name="Ford S.A."/>
            <person name="Ro D.-K."/>
            <person name="Ness R.W."/>
            <person name="Phillips M.A."/>
        </authorList>
    </citation>
    <scope>NUCLEOTIDE SEQUENCE [LARGE SCALE GENOMIC DNA]</scope>
    <source>
        <strain evidence="6">SAF-2024a</strain>
        <tissue evidence="6">Leaf</tissue>
    </source>
</reference>
<dbReference type="GO" id="GO:0032259">
    <property type="term" value="P:methylation"/>
    <property type="evidence" value="ECO:0007669"/>
    <property type="project" value="UniProtKB-KW"/>
</dbReference>
<organism evidence="6 7">
    <name type="scientific">Salvia divinorum</name>
    <name type="common">Maria pastora</name>
    <name type="synonym">Diviner's sage</name>
    <dbReference type="NCBI Taxonomy" id="28513"/>
    <lineage>
        <taxon>Eukaryota</taxon>
        <taxon>Viridiplantae</taxon>
        <taxon>Streptophyta</taxon>
        <taxon>Embryophyta</taxon>
        <taxon>Tracheophyta</taxon>
        <taxon>Spermatophyta</taxon>
        <taxon>Magnoliopsida</taxon>
        <taxon>eudicotyledons</taxon>
        <taxon>Gunneridae</taxon>
        <taxon>Pentapetalae</taxon>
        <taxon>asterids</taxon>
        <taxon>lamiids</taxon>
        <taxon>Lamiales</taxon>
        <taxon>Lamiaceae</taxon>
        <taxon>Nepetoideae</taxon>
        <taxon>Mentheae</taxon>
        <taxon>Salviinae</taxon>
        <taxon>Salvia</taxon>
        <taxon>Salvia subgen. Calosphace</taxon>
    </lineage>
</organism>
<dbReference type="InterPro" id="IPR005299">
    <property type="entry name" value="MeTrfase_7"/>
</dbReference>
<evidence type="ECO:0000256" key="5">
    <source>
        <dbReference type="ARBA" id="ARBA00022842"/>
    </source>
</evidence>
<dbReference type="PANTHER" id="PTHR31009">
    <property type="entry name" value="S-ADENOSYL-L-METHIONINE:CARBOXYL METHYLTRANSFERASE FAMILY PROTEIN"/>
    <property type="match status" value="1"/>
</dbReference>
<keyword evidence="2 6" id="KW-0489">Methyltransferase</keyword>
<evidence type="ECO:0000313" key="6">
    <source>
        <dbReference type="EMBL" id="KAL1562137.1"/>
    </source>
</evidence>
<dbReference type="EC" id="2.1.1.276" evidence="6"/>
<dbReference type="InterPro" id="IPR042086">
    <property type="entry name" value="MeTrfase_capping"/>
</dbReference>
<dbReference type="Gene3D" id="1.10.1200.270">
    <property type="entry name" value="Methyltransferase, alpha-helical capping domain"/>
    <property type="match status" value="1"/>
</dbReference>
<evidence type="ECO:0000256" key="3">
    <source>
        <dbReference type="ARBA" id="ARBA00022679"/>
    </source>
</evidence>
<sequence length="352" mass="39987">MEVEKVFHMNGGVGDTSYHLNSSLQKNAAERINELAIEAMEQTYSALRPKSLGIADLGCSSASNALRYIKMAVESLMGPDTKTSEFRVCLNDLPTNDFNTLFKTLPDFYQDLKKGDNNPPVLVAAYPGSFYGRLFPHKSLHFVFSFCAMQWLSRIPPGIYDDQGRPLNRESVYITKNSPPQVIDAYAKQFAEDFWAFLEGRAVEVVSGGRMALLIAGRKTSDYFSLDKTFLWENLHQSFFTLVSKGKIEKEMVESYDVHFYEPCKQEIQDIVTKEGSFELERFEFVETEIDLSFSGAVMAKAVRAVQQSMMSHHFGEGIMDDLFDEYGKLLDKEMDTKNFKVIHIAVVLRKL</sequence>
<gene>
    <name evidence="6" type="ORF">AAHA92_04749</name>
</gene>
<dbReference type="GO" id="GO:0102118">
    <property type="term" value="F:gibberellin A4 carboxyl methyltransferase activity"/>
    <property type="evidence" value="ECO:0007669"/>
    <property type="project" value="UniProtKB-EC"/>
</dbReference>
<dbReference type="Pfam" id="PF03492">
    <property type="entry name" value="Methyltransf_7"/>
    <property type="match status" value="1"/>
</dbReference>
<keyword evidence="7" id="KW-1185">Reference proteome</keyword>
<keyword evidence="5" id="KW-0460">Magnesium</keyword>
<comment type="caution">
    <text evidence="6">The sequence shown here is derived from an EMBL/GenBank/DDBJ whole genome shotgun (WGS) entry which is preliminary data.</text>
</comment>
<evidence type="ECO:0000256" key="2">
    <source>
        <dbReference type="ARBA" id="ARBA00022603"/>
    </source>
</evidence>
<dbReference type="GO" id="GO:0046872">
    <property type="term" value="F:metal ion binding"/>
    <property type="evidence" value="ECO:0007669"/>
    <property type="project" value="UniProtKB-KW"/>
</dbReference>
<evidence type="ECO:0000256" key="1">
    <source>
        <dbReference type="ARBA" id="ARBA00007967"/>
    </source>
</evidence>
<dbReference type="AlphaFoldDB" id="A0ABD1I184"/>
<dbReference type="SUPFAM" id="SSF53335">
    <property type="entry name" value="S-adenosyl-L-methionine-dependent methyltransferases"/>
    <property type="match status" value="1"/>
</dbReference>
<protein>
    <submittedName>
        <fullName evidence="6">Gibberellin A4 carboxyl methyltransferase</fullName>
        <ecNumber evidence="6">2.1.1.276</ecNumber>
    </submittedName>
</protein>
<evidence type="ECO:0000256" key="4">
    <source>
        <dbReference type="ARBA" id="ARBA00022723"/>
    </source>
</evidence>
<proteinExistence type="inferred from homology"/>
<dbReference type="Gene3D" id="3.40.50.150">
    <property type="entry name" value="Vaccinia Virus protein VP39"/>
    <property type="match status" value="1"/>
</dbReference>
<dbReference type="Proteomes" id="UP001567538">
    <property type="component" value="Unassembled WGS sequence"/>
</dbReference>